<feature type="compositionally biased region" description="Basic and acidic residues" evidence="10">
    <location>
        <begin position="45"/>
        <end position="61"/>
    </location>
</feature>
<evidence type="ECO:0000256" key="1">
    <source>
        <dbReference type="ARBA" id="ARBA00001913"/>
    </source>
</evidence>
<dbReference type="GO" id="GO:0004571">
    <property type="term" value="F:mannosyl-oligosaccharide 1,2-alpha-mannosidase activity"/>
    <property type="evidence" value="ECO:0007669"/>
    <property type="project" value="InterPro"/>
</dbReference>
<evidence type="ECO:0000313" key="12">
    <source>
        <dbReference type="EMBL" id="QPG98520.1"/>
    </source>
</evidence>
<gene>
    <name evidence="12" type="ORF">C2857_007692</name>
</gene>
<dbReference type="InterPro" id="IPR012341">
    <property type="entry name" value="6hp_glycosidase-like_sf"/>
</dbReference>
<feature type="active site" description="Proton donor" evidence="6">
    <location>
        <position position="460"/>
    </location>
</feature>
<dbReference type="InterPro" id="IPR036026">
    <property type="entry name" value="Seven-hairpin_glycosidases"/>
</dbReference>
<evidence type="ECO:0000256" key="11">
    <source>
        <dbReference type="SAM" id="SignalP"/>
    </source>
</evidence>
<dbReference type="UniPathway" id="UPA00378"/>
<dbReference type="Pfam" id="PF01532">
    <property type="entry name" value="Glyco_hydro_47"/>
    <property type="match status" value="1"/>
</dbReference>
<accession>A0A7S9KR23</accession>
<name>A0A7S9KR23_EPIFF</name>
<feature type="region of interest" description="Disordered" evidence="10">
    <location>
        <begin position="32"/>
        <end position="61"/>
    </location>
</feature>
<dbReference type="Proteomes" id="UP000594364">
    <property type="component" value="Chromosome 2"/>
</dbReference>
<feature type="chain" id="PRO_5034326953" description="alpha-1,2-Mannosidase" evidence="11">
    <location>
        <begin position="26"/>
        <end position="673"/>
    </location>
</feature>
<feature type="disulfide bond" evidence="8">
    <location>
        <begin position="417"/>
        <end position="446"/>
    </location>
</feature>
<organism evidence="12 13">
    <name type="scientific">Epichloe festucae (strain Fl1)</name>
    <dbReference type="NCBI Taxonomy" id="877507"/>
    <lineage>
        <taxon>Eukaryota</taxon>
        <taxon>Fungi</taxon>
        <taxon>Dikarya</taxon>
        <taxon>Ascomycota</taxon>
        <taxon>Pezizomycotina</taxon>
        <taxon>Sordariomycetes</taxon>
        <taxon>Hypocreomycetidae</taxon>
        <taxon>Hypocreales</taxon>
        <taxon>Clavicipitaceae</taxon>
        <taxon>Epichloe</taxon>
    </lineage>
</organism>
<evidence type="ECO:0000256" key="8">
    <source>
        <dbReference type="PIRSR" id="PIRSR601382-3"/>
    </source>
</evidence>
<feature type="signal peptide" evidence="11">
    <location>
        <begin position="1"/>
        <end position="25"/>
    </location>
</feature>
<dbReference type="PANTHER" id="PTHR11742">
    <property type="entry name" value="MANNOSYL-OLIGOSACCHARIDE ALPHA-1,2-MANNOSIDASE-RELATED"/>
    <property type="match status" value="1"/>
</dbReference>
<dbReference type="FunFam" id="1.50.10.10:FF:000037">
    <property type="entry name" value="alpha-1,2-Mannosidase"/>
    <property type="match status" value="1"/>
</dbReference>
<dbReference type="GO" id="GO:0005509">
    <property type="term" value="F:calcium ion binding"/>
    <property type="evidence" value="ECO:0007669"/>
    <property type="project" value="InterPro"/>
</dbReference>
<keyword evidence="13" id="KW-1185">Reference proteome</keyword>
<dbReference type="InterPro" id="IPR050749">
    <property type="entry name" value="Glycosyl_Hydrolase_47"/>
</dbReference>
<keyword evidence="5 8" id="KW-1015">Disulfide bond</keyword>
<proteinExistence type="inferred from homology"/>
<protein>
    <recommendedName>
        <fullName evidence="9">alpha-1,2-Mannosidase</fullName>
        <ecNumber evidence="9">3.2.1.-</ecNumber>
    </recommendedName>
</protein>
<feature type="binding site" evidence="7">
    <location>
        <position position="643"/>
    </location>
    <ligand>
        <name>Ca(2+)</name>
        <dbReference type="ChEBI" id="CHEBI:29108"/>
    </ligand>
</feature>
<keyword evidence="4 9" id="KW-0378">Hydrolase</keyword>
<keyword evidence="11" id="KW-0732">Signal</keyword>
<keyword evidence="7" id="KW-0106">Calcium</keyword>
<dbReference type="EMBL" id="CP031386">
    <property type="protein sequence ID" value="QPG98520.1"/>
    <property type="molecule type" value="Genomic_DNA"/>
</dbReference>
<comment type="similarity">
    <text evidence="3 9">Belongs to the glycosyl hydrolase 47 family.</text>
</comment>
<feature type="active site" description="Proton donor" evidence="6">
    <location>
        <position position="198"/>
    </location>
</feature>
<comment type="pathway">
    <text evidence="2">Protein modification; protein glycosylation.</text>
</comment>
<evidence type="ECO:0000256" key="3">
    <source>
        <dbReference type="ARBA" id="ARBA00007658"/>
    </source>
</evidence>
<feature type="active site" evidence="6">
    <location>
        <position position="334"/>
    </location>
</feature>
<evidence type="ECO:0000256" key="7">
    <source>
        <dbReference type="PIRSR" id="PIRSR601382-2"/>
    </source>
</evidence>
<feature type="active site" evidence="6">
    <location>
        <position position="554"/>
    </location>
</feature>
<dbReference type="PANTHER" id="PTHR11742:SF89">
    <property type="entry name" value="ALPHA-1,2-MANNOSIDASE"/>
    <property type="match status" value="1"/>
</dbReference>
<comment type="cofactor">
    <cofactor evidence="1 7">
        <name>Ca(2+)</name>
        <dbReference type="ChEBI" id="CHEBI:29108"/>
    </cofactor>
</comment>
<dbReference type="EC" id="3.2.1.-" evidence="9"/>
<feature type="compositionally biased region" description="Low complexity" evidence="10">
    <location>
        <begin position="32"/>
        <end position="41"/>
    </location>
</feature>
<dbReference type="PRINTS" id="PR00747">
    <property type="entry name" value="GLYHDRLASE47"/>
</dbReference>
<keyword evidence="9" id="KW-0326">Glycosidase</keyword>
<dbReference type="AlphaFoldDB" id="A0A7S9KR23"/>
<keyword evidence="7" id="KW-0479">Metal-binding</keyword>
<evidence type="ECO:0000313" key="13">
    <source>
        <dbReference type="Proteomes" id="UP000594364"/>
    </source>
</evidence>
<evidence type="ECO:0000256" key="5">
    <source>
        <dbReference type="ARBA" id="ARBA00023157"/>
    </source>
</evidence>
<evidence type="ECO:0000256" key="9">
    <source>
        <dbReference type="RuleBase" id="RU361193"/>
    </source>
</evidence>
<evidence type="ECO:0000256" key="6">
    <source>
        <dbReference type="PIRSR" id="PIRSR601382-1"/>
    </source>
</evidence>
<dbReference type="Gene3D" id="1.50.10.10">
    <property type="match status" value="1"/>
</dbReference>
<evidence type="ECO:0000256" key="2">
    <source>
        <dbReference type="ARBA" id="ARBA00004922"/>
    </source>
</evidence>
<dbReference type="GO" id="GO:0016020">
    <property type="term" value="C:membrane"/>
    <property type="evidence" value="ECO:0007669"/>
    <property type="project" value="InterPro"/>
</dbReference>
<dbReference type="OrthoDB" id="8118055at2759"/>
<dbReference type="GO" id="GO:0036503">
    <property type="term" value="P:ERAD pathway"/>
    <property type="evidence" value="ECO:0007669"/>
    <property type="project" value="UniProtKB-ARBA"/>
</dbReference>
<dbReference type="GO" id="GO:0005783">
    <property type="term" value="C:endoplasmic reticulum"/>
    <property type="evidence" value="ECO:0007669"/>
    <property type="project" value="TreeGrafter"/>
</dbReference>
<dbReference type="GO" id="GO:0005975">
    <property type="term" value="P:carbohydrate metabolic process"/>
    <property type="evidence" value="ECO:0007669"/>
    <property type="project" value="InterPro"/>
</dbReference>
<sequence length="673" mass="75358">MMSLRRRRTLFVFLALFVVLTIWRSWVPAKPARPAKPAIPATEKPATERPATEKPATEKPRYEPEKDYFWRTISHNYPVSTYRPMPTAAADTLPPVQADFPAENAAEKEVRLARQRDIKDSFVKSWKAYKKHAWLRDEVAPVSGRAKDSFGGWGATLIDSLDTLWIMGLRDDFDEAVFDVAEHAVFLLTRDREINVFETAIRFLGGLLSAYDLSGDERLLAKAHNVGDMLYKAFDTPNHLPVTRWNLHEAARGTRQAAASTALLAEVGSLTLEFTRLSLATGDPKYYDAVQHISELLAESQDKTKLKGMWPAAVDPAKGNFDAGATYTLGAMADSTYEYLPKMMALLGQQTGIYRDMYAKSMAAARDFLLFRPMTPGGDDDDGEADDDVLFTGFVTVDPDDASGKKDLSPASGHLACFAGGMLALGGRLTRSKDDVSRGQRLTDGCVWAYKSFRRGVMPETFYLTPCPPADAAADAAAAGKHEAACPWVPERWHQEVLKAHAKTDKAHWMTDKARWTAKSGSSSIKEAESIIQRENLPPSFSTIGDPRYALRPEAIESVFIMYRVTGDRRWQDKAWDMWRAIDTLTSTKLAYSAVADVNPRAGETPRPTDSMESFWLAETLKYFYLIFAEPDLVSLDDWVFNTEAHPTDEKSKCYYLYRIELMRRPSVAVFIA</sequence>
<dbReference type="SUPFAM" id="SSF48225">
    <property type="entry name" value="Seven-hairpin glycosidases"/>
    <property type="match status" value="1"/>
</dbReference>
<reference evidence="12 13" key="1">
    <citation type="journal article" date="2018" name="PLoS Genet.">
        <title>Repeat elements organise 3D genome structure and mediate transcription in the filamentous fungus Epichloe festucae.</title>
        <authorList>
            <person name="Winter D.J."/>
            <person name="Ganley A.R.D."/>
            <person name="Young C.A."/>
            <person name="Liachko I."/>
            <person name="Schardl C.L."/>
            <person name="Dupont P.Y."/>
            <person name="Berry D."/>
            <person name="Ram A."/>
            <person name="Scott B."/>
            <person name="Cox M.P."/>
        </authorList>
    </citation>
    <scope>NUCLEOTIDE SEQUENCE [LARGE SCALE GENOMIC DNA]</scope>
    <source>
        <strain evidence="12 13">Fl1</strain>
    </source>
</reference>
<dbReference type="InterPro" id="IPR001382">
    <property type="entry name" value="Glyco_hydro_47"/>
</dbReference>
<evidence type="ECO:0000256" key="4">
    <source>
        <dbReference type="ARBA" id="ARBA00022801"/>
    </source>
</evidence>
<evidence type="ECO:0000256" key="10">
    <source>
        <dbReference type="SAM" id="MobiDB-lite"/>
    </source>
</evidence>